<name>A0A845I1J3_9BURK</name>
<sequence>MISRKRPSADEVLDAVAALLNQYWQQDDEQVQLEDRHQDDFVESEQCANSESVQPQNEQLVFGPNSGITTNSVHETGKLPWNDVTGLLPKGLNLPMSPTLYAKMLWITNNVPKMSLQKIARAGAEAEADRLIALHYKP</sequence>
<reference evidence="2" key="1">
    <citation type="submission" date="2019-12" db="EMBL/GenBank/DDBJ databases">
        <title>Novel species isolated from a subtropical stream in China.</title>
        <authorList>
            <person name="Lu H."/>
        </authorList>
    </citation>
    <scope>NUCLEOTIDE SEQUENCE [LARGE SCALE GENOMIC DNA]</scope>
    <source>
        <strain evidence="2">FT93W</strain>
    </source>
</reference>
<feature type="compositionally biased region" description="Polar residues" evidence="1">
    <location>
        <begin position="49"/>
        <end position="59"/>
    </location>
</feature>
<dbReference type="RefSeq" id="WP_161034540.1">
    <property type="nucleotide sequence ID" value="NZ_WWCL01000001.1"/>
</dbReference>
<dbReference type="Proteomes" id="UP000444316">
    <property type="component" value="Unassembled WGS sequence"/>
</dbReference>
<feature type="region of interest" description="Disordered" evidence="1">
    <location>
        <begin position="49"/>
        <end position="69"/>
    </location>
</feature>
<protein>
    <submittedName>
        <fullName evidence="2">Uncharacterized protein</fullName>
    </submittedName>
</protein>
<evidence type="ECO:0000313" key="3">
    <source>
        <dbReference type="Proteomes" id="UP000444316"/>
    </source>
</evidence>
<accession>A0A845I1J3</accession>
<evidence type="ECO:0000256" key="1">
    <source>
        <dbReference type="SAM" id="MobiDB-lite"/>
    </source>
</evidence>
<evidence type="ECO:0000313" key="2">
    <source>
        <dbReference type="EMBL" id="MYN44966.1"/>
    </source>
</evidence>
<comment type="caution">
    <text evidence="2">The sequence shown here is derived from an EMBL/GenBank/DDBJ whole genome shotgun (WGS) entry which is preliminary data.</text>
</comment>
<dbReference type="EMBL" id="WWCL01000001">
    <property type="protein sequence ID" value="MYN44966.1"/>
    <property type="molecule type" value="Genomic_DNA"/>
</dbReference>
<organism evidence="2 3">
    <name type="scientific">Duganella fentianensis</name>
    <dbReference type="NCBI Taxonomy" id="2692177"/>
    <lineage>
        <taxon>Bacteria</taxon>
        <taxon>Pseudomonadati</taxon>
        <taxon>Pseudomonadota</taxon>
        <taxon>Betaproteobacteria</taxon>
        <taxon>Burkholderiales</taxon>
        <taxon>Oxalobacteraceae</taxon>
        <taxon>Telluria group</taxon>
        <taxon>Duganella</taxon>
    </lineage>
</organism>
<dbReference type="AlphaFoldDB" id="A0A845I1J3"/>
<gene>
    <name evidence="2" type="ORF">GTP23_07770</name>
</gene>
<proteinExistence type="predicted"/>
<keyword evidence="3" id="KW-1185">Reference proteome</keyword>